<organism evidence="1 2">
    <name type="scientific">Bifidobacterium callitrichidarum</name>
    <dbReference type="NCBI Taxonomy" id="2052941"/>
    <lineage>
        <taxon>Bacteria</taxon>
        <taxon>Bacillati</taxon>
        <taxon>Actinomycetota</taxon>
        <taxon>Actinomycetes</taxon>
        <taxon>Bifidobacteriales</taxon>
        <taxon>Bifidobacteriaceae</taxon>
        <taxon>Bifidobacterium</taxon>
    </lineage>
</organism>
<dbReference type="RefSeq" id="WP_109056324.1">
    <property type="nucleotide sequence ID" value="NZ_QFFM01000003.1"/>
</dbReference>
<evidence type="ECO:0000313" key="1">
    <source>
        <dbReference type="EMBL" id="PWG66755.1"/>
    </source>
</evidence>
<reference evidence="1 2" key="1">
    <citation type="journal article" date="2018" name="Int. J. Syst. Evol. Microbiol.">
        <title>Bifidobacterium callitrichidarum sp. nov. from the faeces of the emperor tamarin (Saguinus imperator).</title>
        <authorList>
            <person name="Modesto M."/>
            <person name="Michelini S."/>
            <person name="Sansosti M.C."/>
            <person name="De Filippo C."/>
            <person name="Cavalieri D."/>
            <person name="Qvirist L."/>
            <person name="Andlid T."/>
            <person name="Spiezio C."/>
            <person name="Sandri C."/>
            <person name="Pascarelli S."/>
            <person name="Sgorbati B."/>
            <person name="Mattarelli P."/>
        </authorList>
    </citation>
    <scope>NUCLEOTIDE SEQUENCE [LARGE SCALE GENOMIC DNA]</scope>
    <source>
        <strain evidence="1 2">TRI 5</strain>
    </source>
</reference>
<keyword evidence="2" id="KW-1185">Reference proteome</keyword>
<dbReference type="Proteomes" id="UP000245876">
    <property type="component" value="Unassembled WGS sequence"/>
</dbReference>
<evidence type="ECO:0000313" key="2">
    <source>
        <dbReference type="Proteomes" id="UP000245876"/>
    </source>
</evidence>
<comment type="caution">
    <text evidence="1">The sequence shown here is derived from an EMBL/GenBank/DDBJ whole genome shotgun (WGS) entry which is preliminary data.</text>
</comment>
<gene>
    <name evidence="1" type="ORF">DF196_02300</name>
</gene>
<dbReference type="AlphaFoldDB" id="A0A2U2NC81"/>
<protein>
    <submittedName>
        <fullName evidence="1">Uncharacterized protein</fullName>
    </submittedName>
</protein>
<proteinExistence type="predicted"/>
<accession>A0A2U2NC81</accession>
<dbReference type="EMBL" id="QFFM01000003">
    <property type="protein sequence ID" value="PWG66755.1"/>
    <property type="molecule type" value="Genomic_DNA"/>
</dbReference>
<sequence>MNINTARNILDLTLTLLATLSLYLMTTSGAGWNTLFLILSTVLGTTAIMHHYGERMAKYFNDDPEWVD</sequence>
<name>A0A2U2NC81_9BIFI</name>